<feature type="compositionally biased region" description="Polar residues" evidence="1">
    <location>
        <begin position="216"/>
        <end position="229"/>
    </location>
</feature>
<feature type="signal peptide" evidence="2">
    <location>
        <begin position="1"/>
        <end position="17"/>
    </location>
</feature>
<comment type="caution">
    <text evidence="3">The sequence shown here is derived from an EMBL/GenBank/DDBJ whole genome shotgun (WGS) entry which is preliminary data.</text>
</comment>
<feature type="region of interest" description="Disordered" evidence="1">
    <location>
        <begin position="204"/>
        <end position="229"/>
    </location>
</feature>
<protein>
    <submittedName>
        <fullName evidence="3">Uncharacterized protein</fullName>
    </submittedName>
</protein>
<dbReference type="Proteomes" id="UP001374579">
    <property type="component" value="Unassembled WGS sequence"/>
</dbReference>
<reference evidence="3 4" key="1">
    <citation type="submission" date="2024-02" db="EMBL/GenBank/DDBJ databases">
        <title>Chromosome-scale genome assembly of the rough periwinkle Littorina saxatilis.</title>
        <authorList>
            <person name="De Jode A."/>
            <person name="Faria R."/>
            <person name="Formenti G."/>
            <person name="Sims Y."/>
            <person name="Smith T.P."/>
            <person name="Tracey A."/>
            <person name="Wood J.M.D."/>
            <person name="Zagrodzka Z.B."/>
            <person name="Johannesson K."/>
            <person name="Butlin R.K."/>
            <person name="Leder E.H."/>
        </authorList>
    </citation>
    <scope>NUCLEOTIDE SEQUENCE [LARGE SCALE GENOMIC DNA]</scope>
    <source>
        <strain evidence="3">Snail1</strain>
        <tissue evidence="3">Muscle</tissue>
    </source>
</reference>
<accession>A0AAN9ATL2</accession>
<proteinExistence type="predicted"/>
<dbReference type="AlphaFoldDB" id="A0AAN9ATL2"/>
<dbReference type="EMBL" id="JBAMIC010000021">
    <property type="protein sequence ID" value="KAK7093041.1"/>
    <property type="molecule type" value="Genomic_DNA"/>
</dbReference>
<name>A0AAN9ATL2_9CAEN</name>
<keyword evidence="4" id="KW-1185">Reference proteome</keyword>
<sequence length="229" mass="25770">MLFQGLTVLLLVCATNGQYALFNGACPPENSHVVEFRNLTDVRAPIFIPLVDRVLKDAQYALPEIALKLAEVDLAWKITLPTKDTKSMLPYAPFLDRCCQKHHHACSSLDIKLSYLKFQGGICWVVFPEHQFVYKRCTCCSCLLAEDAPVVGRCVETDYQTVFIIAYCPHIMYSDRFQKIAVKIPTRCRCQAACPTPLDYVLPDGSPSEERRVQGPGSNRYQQALPNGH</sequence>
<feature type="chain" id="PRO_5042916860" evidence="2">
    <location>
        <begin position="18"/>
        <end position="229"/>
    </location>
</feature>
<keyword evidence="2" id="KW-0732">Signal</keyword>
<evidence type="ECO:0000313" key="4">
    <source>
        <dbReference type="Proteomes" id="UP001374579"/>
    </source>
</evidence>
<organism evidence="3 4">
    <name type="scientific">Littorina saxatilis</name>
    <dbReference type="NCBI Taxonomy" id="31220"/>
    <lineage>
        <taxon>Eukaryota</taxon>
        <taxon>Metazoa</taxon>
        <taxon>Spiralia</taxon>
        <taxon>Lophotrochozoa</taxon>
        <taxon>Mollusca</taxon>
        <taxon>Gastropoda</taxon>
        <taxon>Caenogastropoda</taxon>
        <taxon>Littorinimorpha</taxon>
        <taxon>Littorinoidea</taxon>
        <taxon>Littorinidae</taxon>
        <taxon>Littorina</taxon>
    </lineage>
</organism>
<gene>
    <name evidence="3" type="ORF">V1264_008697</name>
</gene>
<evidence type="ECO:0000313" key="3">
    <source>
        <dbReference type="EMBL" id="KAK7093041.1"/>
    </source>
</evidence>
<evidence type="ECO:0000256" key="1">
    <source>
        <dbReference type="SAM" id="MobiDB-lite"/>
    </source>
</evidence>
<evidence type="ECO:0000256" key="2">
    <source>
        <dbReference type="SAM" id="SignalP"/>
    </source>
</evidence>